<reference evidence="1 2" key="1">
    <citation type="submission" date="2019-05" db="EMBL/GenBank/DDBJ databases">
        <title>Draft genome sequence of Nonomuraea turkmeniaca DSM 43926.</title>
        <authorList>
            <person name="Saricaoglu S."/>
            <person name="Isik K."/>
        </authorList>
    </citation>
    <scope>NUCLEOTIDE SEQUENCE [LARGE SCALE GENOMIC DNA]</scope>
    <source>
        <strain evidence="1 2">DSM 43926</strain>
    </source>
</reference>
<name>A0A5S4FAT7_9ACTN</name>
<sequence>MPDDEQPLRWRTIGFFPAQPGCLLVFAADSEQGGYQTRWCPGWLLQEHVTAAPAPCTRVVAACDDGAGRLVAAATMPGFWTIAAPGSSHGQLAAMLAQRTSAEPAERAPACSWEGGT</sequence>
<evidence type="ECO:0000313" key="1">
    <source>
        <dbReference type="EMBL" id="TMR13791.1"/>
    </source>
</evidence>
<dbReference type="RefSeq" id="WP_138669680.1">
    <property type="nucleotide sequence ID" value="NZ_VCKY01000117.1"/>
</dbReference>
<comment type="caution">
    <text evidence="1">The sequence shown here is derived from an EMBL/GenBank/DDBJ whole genome shotgun (WGS) entry which is preliminary data.</text>
</comment>
<evidence type="ECO:0000313" key="2">
    <source>
        <dbReference type="Proteomes" id="UP000309128"/>
    </source>
</evidence>
<dbReference type="AlphaFoldDB" id="A0A5S4FAT7"/>
<proteinExistence type="predicted"/>
<gene>
    <name evidence="1" type="ORF">ETD86_29950</name>
</gene>
<dbReference type="EMBL" id="VCKY01000117">
    <property type="protein sequence ID" value="TMR13791.1"/>
    <property type="molecule type" value="Genomic_DNA"/>
</dbReference>
<protein>
    <submittedName>
        <fullName evidence="1">Uncharacterized protein</fullName>
    </submittedName>
</protein>
<organism evidence="1 2">
    <name type="scientific">Nonomuraea turkmeniaca</name>
    <dbReference type="NCBI Taxonomy" id="103838"/>
    <lineage>
        <taxon>Bacteria</taxon>
        <taxon>Bacillati</taxon>
        <taxon>Actinomycetota</taxon>
        <taxon>Actinomycetes</taxon>
        <taxon>Streptosporangiales</taxon>
        <taxon>Streptosporangiaceae</taxon>
        <taxon>Nonomuraea</taxon>
    </lineage>
</organism>
<dbReference type="Proteomes" id="UP000309128">
    <property type="component" value="Unassembled WGS sequence"/>
</dbReference>
<keyword evidence="2" id="KW-1185">Reference proteome</keyword>
<dbReference type="OrthoDB" id="138055at85012"/>
<accession>A0A5S4FAT7</accession>